<keyword evidence="1" id="KW-1133">Transmembrane helix</keyword>
<keyword evidence="1" id="KW-0812">Transmembrane</keyword>
<proteinExistence type="predicted"/>
<dbReference type="Proteomes" id="UP000002588">
    <property type="component" value="Chromosome"/>
</dbReference>
<protein>
    <submittedName>
        <fullName evidence="2">Conserved hypothetical membrane protein</fullName>
    </submittedName>
</protein>
<keyword evidence="1" id="KW-0472">Membrane</keyword>
<evidence type="ECO:0000313" key="2">
    <source>
        <dbReference type="EMBL" id="CAL95182.1"/>
    </source>
</evidence>
<evidence type="ECO:0000313" key="3">
    <source>
        <dbReference type="Proteomes" id="UP000002588"/>
    </source>
</evidence>
<reference evidence="2 3" key="1">
    <citation type="journal article" date="2006" name="Nat. Biotechnol.">
        <title>Complete genome of the mutualistic, N2-fixing grass endophyte Azoarcus sp. strain BH72.</title>
        <authorList>
            <person name="Krause A."/>
            <person name="Ramakumar A."/>
            <person name="Bartels D."/>
            <person name="Battistoni F."/>
            <person name="Bekel T."/>
            <person name="Boch J."/>
            <person name="Boehm M."/>
            <person name="Friedrich F."/>
            <person name="Hurek T."/>
            <person name="Krause L."/>
            <person name="Linke B."/>
            <person name="McHardy A.C."/>
            <person name="Sarkar A."/>
            <person name="Schneiker S."/>
            <person name="Syed A.A."/>
            <person name="Thauer R."/>
            <person name="Vorhoelter F.-J."/>
            <person name="Weidner S."/>
            <person name="Puehler A."/>
            <person name="Reinhold-Hurek B."/>
            <person name="Kaiser O."/>
            <person name="Goesmann A."/>
        </authorList>
    </citation>
    <scope>NUCLEOTIDE SEQUENCE [LARGE SCALE GENOMIC DNA]</scope>
    <source>
        <strain evidence="2 3">BH72</strain>
    </source>
</reference>
<dbReference type="STRING" id="62928.azo2565"/>
<feature type="transmembrane region" description="Helical" evidence="1">
    <location>
        <begin position="89"/>
        <end position="109"/>
    </location>
</feature>
<gene>
    <name evidence="2" type="ordered locus">azo2565</name>
</gene>
<organism evidence="2 3">
    <name type="scientific">Azoarcus sp. (strain BH72)</name>
    <dbReference type="NCBI Taxonomy" id="418699"/>
    <lineage>
        <taxon>Bacteria</taxon>
        <taxon>Pseudomonadati</taxon>
        <taxon>Pseudomonadota</taxon>
        <taxon>Betaproteobacteria</taxon>
        <taxon>Rhodocyclales</taxon>
        <taxon>Zoogloeaceae</taxon>
        <taxon>Azoarcus</taxon>
    </lineage>
</organism>
<evidence type="ECO:0000256" key="1">
    <source>
        <dbReference type="SAM" id="Phobius"/>
    </source>
</evidence>
<dbReference type="AlphaFoldDB" id="A1K8M7"/>
<dbReference type="RefSeq" id="WP_011766292.1">
    <property type="nucleotide sequence ID" value="NC_008702.1"/>
</dbReference>
<sequence>MSKRKINEGDLHAWADDLLADERRAEVEDWLAAHPGDAARLHDYRLQNRALRAAFDPVLEEPLPAALRRAAALPPAASSPPRRWGSAPALRAAAMVALCVLGAVAGWLGHARFGTAPASPAVAEFSRQAAIAHAVYTPEVRRPVEVDGAHEEQLVAWLSKRLGAPLHAPRLGALGFELVGGRLLPGQQGPVALFMYQDPSGQRLTLYVSGEVAGHGDAGFRFAEENGVKVFYWVDGRFGYALSAAIDKARLARIATAVYDQLETATAAAAPR</sequence>
<dbReference type="HOGENOM" id="CLU_083880_0_0_4"/>
<name>A1K8M7_AZOSB</name>
<dbReference type="eggNOG" id="COG5662">
    <property type="taxonomic scope" value="Bacteria"/>
</dbReference>
<dbReference type="KEGG" id="azo:azo2565"/>
<accession>A1K8M7</accession>
<dbReference type="EMBL" id="AM406670">
    <property type="protein sequence ID" value="CAL95182.1"/>
    <property type="molecule type" value="Genomic_DNA"/>
</dbReference>
<keyword evidence="3" id="KW-1185">Reference proteome</keyword>